<dbReference type="Pfam" id="PF23409">
    <property type="entry name" value="Beta-prop_EML"/>
    <property type="match status" value="1"/>
</dbReference>
<evidence type="ECO:0000259" key="5">
    <source>
        <dbReference type="Pfam" id="PF23409"/>
    </source>
</evidence>
<dbReference type="Pfam" id="PF03451">
    <property type="entry name" value="HELP"/>
    <property type="match status" value="1"/>
</dbReference>
<organism evidence="7 8">
    <name type="scientific">Tribonema minus</name>
    <dbReference type="NCBI Taxonomy" id="303371"/>
    <lineage>
        <taxon>Eukaryota</taxon>
        <taxon>Sar</taxon>
        <taxon>Stramenopiles</taxon>
        <taxon>Ochrophyta</taxon>
        <taxon>PX clade</taxon>
        <taxon>Xanthophyceae</taxon>
        <taxon>Tribonematales</taxon>
        <taxon>Tribonemataceae</taxon>
        <taxon>Tribonema</taxon>
    </lineage>
</organism>
<evidence type="ECO:0000256" key="4">
    <source>
        <dbReference type="PROSITE-ProRule" id="PRU00221"/>
    </source>
</evidence>
<dbReference type="SMART" id="SM00320">
    <property type="entry name" value="WD40"/>
    <property type="match status" value="8"/>
</dbReference>
<sequence length="613" mass="64318">MAVKPWLGAIREPSGWKEGPDVAEAPAADLLLSFVYGYQAQQARSNLCYGATTDDIIFHAAAVGDDITCLAVHPKGHMVATGALGKQPKVIIWDAQTGATLKVLSGLHKRGIACLSFSASGAILATTGLDDDHTLAVYSVTGIDRHCDGRNISNYFTQWPYTALRVLCCAFAGETDIAVGGKSFVKFLTLPAGGRGDVQSKKGIFGKLGTSTTAISCAWVGAHAVTGMADGSLYLWKRVMAYMAASTPGGSSGGLRSGAGALVTGGRDGRVLIWDDQLQHMHAFDLSAATGVDAPLKAEVRSVAAKGGKILVGTGGSEVMEIAIASGTARKLLQAHYQGEMWGLAPHPLLPRVATACADGTIRVWDATARALVHCRSVSGEAHALGFSPGGKHLAGGMTSGDVLVLLEDLSQVVATVKIGAAAIECLAYSPDGLTLAVGAHDACVHLLAAAAGYARRAVCRGHSSYVRHLDFSADSRYLKSNCGAYELLFWEVAKATQVKSATAVRDVKWHTCTCTLGWPVQGIHKPGADGTDVNGVDYHRDLQLLATADDFGHVNLFRYPCVIKGAKAKAYGGHASHVTRVAFSPNGSYLFSAGGNDRALLQWEAPQKCPHR</sequence>
<dbReference type="InterPro" id="IPR011047">
    <property type="entry name" value="Quinoprotein_ADH-like_sf"/>
</dbReference>
<dbReference type="InterPro" id="IPR036322">
    <property type="entry name" value="WD40_repeat_dom_sf"/>
</dbReference>
<dbReference type="PANTHER" id="PTHR13720:SF33">
    <property type="entry name" value="HELP DOMAIN-CONTAINING PROTEIN"/>
    <property type="match status" value="1"/>
</dbReference>
<dbReference type="InterPro" id="IPR015943">
    <property type="entry name" value="WD40/YVTN_repeat-like_dom_sf"/>
</dbReference>
<dbReference type="InterPro" id="IPR001680">
    <property type="entry name" value="WD40_rpt"/>
</dbReference>
<evidence type="ECO:0000259" key="6">
    <source>
        <dbReference type="Pfam" id="PF23414"/>
    </source>
</evidence>
<dbReference type="InterPro" id="IPR055439">
    <property type="entry name" value="Beta-prop_EML_1st"/>
</dbReference>
<dbReference type="Proteomes" id="UP000664859">
    <property type="component" value="Unassembled WGS sequence"/>
</dbReference>
<dbReference type="Pfam" id="PF23414">
    <property type="entry name" value="Beta-prop_EML_2"/>
    <property type="match status" value="1"/>
</dbReference>
<comment type="similarity">
    <text evidence="1">Belongs to the WD repeat EMAP family.</text>
</comment>
<feature type="repeat" description="WD" evidence="4">
    <location>
        <begin position="572"/>
        <end position="605"/>
    </location>
</feature>
<keyword evidence="8" id="KW-1185">Reference proteome</keyword>
<dbReference type="SUPFAM" id="SSF50998">
    <property type="entry name" value="Quinoprotein alcohol dehydrogenase-like"/>
    <property type="match status" value="1"/>
</dbReference>
<keyword evidence="3" id="KW-0677">Repeat</keyword>
<dbReference type="PROSITE" id="PS50294">
    <property type="entry name" value="WD_REPEATS_REGION"/>
    <property type="match status" value="1"/>
</dbReference>
<reference evidence="7" key="1">
    <citation type="submission" date="2021-02" db="EMBL/GenBank/DDBJ databases">
        <title>First Annotated Genome of the Yellow-green Alga Tribonema minus.</title>
        <authorList>
            <person name="Mahan K.M."/>
        </authorList>
    </citation>
    <scope>NUCLEOTIDE SEQUENCE</scope>
    <source>
        <strain evidence="7">UTEX B ZZ1240</strain>
    </source>
</reference>
<feature type="domain" description="EML-like first beta-propeller" evidence="5">
    <location>
        <begin position="65"/>
        <end position="321"/>
    </location>
</feature>
<proteinExistence type="inferred from homology"/>
<gene>
    <name evidence="7" type="ORF">JKP88DRAFT_271476</name>
</gene>
<evidence type="ECO:0000313" key="8">
    <source>
        <dbReference type="Proteomes" id="UP000664859"/>
    </source>
</evidence>
<dbReference type="Gene3D" id="2.130.10.10">
    <property type="entry name" value="YVTN repeat-like/Quinoprotein amine dehydrogenase"/>
    <property type="match status" value="2"/>
</dbReference>
<dbReference type="PROSITE" id="PS50082">
    <property type="entry name" value="WD_REPEATS_2"/>
    <property type="match status" value="1"/>
</dbReference>
<dbReference type="InterPro" id="IPR005108">
    <property type="entry name" value="HELP"/>
</dbReference>
<evidence type="ECO:0000256" key="1">
    <source>
        <dbReference type="ARBA" id="ARBA00006489"/>
    </source>
</evidence>
<evidence type="ECO:0000256" key="2">
    <source>
        <dbReference type="ARBA" id="ARBA00022574"/>
    </source>
</evidence>
<comment type="caution">
    <text evidence="7">The sequence shown here is derived from an EMBL/GenBank/DDBJ whole genome shotgun (WGS) entry which is preliminary data.</text>
</comment>
<dbReference type="InterPro" id="IPR055442">
    <property type="entry name" value="Beta-prop_EML-like_2nd"/>
</dbReference>
<dbReference type="InterPro" id="IPR050630">
    <property type="entry name" value="WD_repeat_EMAP"/>
</dbReference>
<name>A0A835ZDE6_9STRA</name>
<dbReference type="PANTHER" id="PTHR13720">
    <property type="entry name" value="WD-40 REPEAT PROTEIN"/>
    <property type="match status" value="1"/>
</dbReference>
<dbReference type="EMBL" id="JAFCMP010000036">
    <property type="protein sequence ID" value="KAG5190289.1"/>
    <property type="molecule type" value="Genomic_DNA"/>
</dbReference>
<dbReference type="OrthoDB" id="47802at2759"/>
<dbReference type="GO" id="GO:0008017">
    <property type="term" value="F:microtubule binding"/>
    <property type="evidence" value="ECO:0007669"/>
    <property type="project" value="TreeGrafter"/>
</dbReference>
<dbReference type="SUPFAM" id="SSF50978">
    <property type="entry name" value="WD40 repeat-like"/>
    <property type="match status" value="1"/>
</dbReference>
<protein>
    <submittedName>
        <fullName evidence="7">Quinon protein alcohol dehydrogenase-like superfamily</fullName>
    </submittedName>
</protein>
<keyword evidence="2 4" id="KW-0853">WD repeat</keyword>
<feature type="domain" description="EML-like second beta-propeller" evidence="6">
    <location>
        <begin position="341"/>
        <end position="605"/>
    </location>
</feature>
<evidence type="ECO:0000256" key="3">
    <source>
        <dbReference type="ARBA" id="ARBA00022737"/>
    </source>
</evidence>
<dbReference type="FunFam" id="2.130.10.10:FF:000320">
    <property type="entry name" value="echinoderm microtubule-associated protein-like 6"/>
    <property type="match status" value="1"/>
</dbReference>
<dbReference type="AlphaFoldDB" id="A0A835ZDE6"/>
<evidence type="ECO:0000313" key="7">
    <source>
        <dbReference type="EMBL" id="KAG5190289.1"/>
    </source>
</evidence>
<accession>A0A835ZDE6</accession>